<dbReference type="GeneTree" id="ENSGT00390000004690"/>
<dbReference type="Proteomes" id="UP000008912">
    <property type="component" value="Unassembled WGS sequence"/>
</dbReference>
<dbReference type="Ensembl" id="ENSAMET00000015928.2">
    <property type="protein sequence ID" value="ENSAMEP00000027479.1"/>
    <property type="gene ID" value="ENSAMEG00000014515.2"/>
</dbReference>
<dbReference type="InterPro" id="IPR036853">
    <property type="entry name" value="Ribosomal_uL14_sf"/>
</dbReference>
<dbReference type="InterPro" id="IPR000218">
    <property type="entry name" value="Ribosomal_uL14"/>
</dbReference>
<dbReference type="AlphaFoldDB" id="A0A7N5JMF3"/>
<keyword evidence="2 6" id="KW-0689">Ribosomal protein</keyword>
<dbReference type="CDD" id="cd00337">
    <property type="entry name" value="Ribosomal_uL14"/>
    <property type="match status" value="1"/>
</dbReference>
<dbReference type="SMART" id="SM01374">
    <property type="entry name" value="Ribosomal_L14"/>
    <property type="match status" value="1"/>
</dbReference>
<protein>
    <recommendedName>
        <fullName evidence="4">Large ribosomal subunit protein uL14</fullName>
    </recommendedName>
    <alternativeName>
        <fullName evidence="5">60S ribosomal protein L23</fullName>
    </alternativeName>
</protein>
<reference evidence="7" key="3">
    <citation type="submission" date="2025-09" db="UniProtKB">
        <authorList>
            <consortium name="Ensembl"/>
        </authorList>
    </citation>
    <scope>IDENTIFICATION</scope>
</reference>
<evidence type="ECO:0000256" key="4">
    <source>
        <dbReference type="ARBA" id="ARBA00035199"/>
    </source>
</evidence>
<dbReference type="SUPFAM" id="SSF50193">
    <property type="entry name" value="Ribosomal protein L14"/>
    <property type="match status" value="1"/>
</dbReference>
<comment type="similarity">
    <text evidence="1 6">Belongs to the universal ribosomal protein uL14 family.</text>
</comment>
<dbReference type="RefSeq" id="XP_034524811.1">
    <property type="nucleotide sequence ID" value="XM_034668920.1"/>
</dbReference>
<evidence type="ECO:0000256" key="6">
    <source>
        <dbReference type="RuleBase" id="RU003949"/>
    </source>
</evidence>
<dbReference type="PANTHER" id="PTHR11761">
    <property type="entry name" value="50S/60S RIBOSOMAL PROTEIN L14/L23"/>
    <property type="match status" value="1"/>
</dbReference>
<proteinExistence type="inferred from homology"/>
<evidence type="ECO:0000313" key="7">
    <source>
        <dbReference type="Ensembl" id="ENSAMEP00000027479.1"/>
    </source>
</evidence>
<keyword evidence="3 6" id="KW-0687">Ribonucleoprotein</keyword>
<dbReference type="GO" id="GO:0003735">
    <property type="term" value="F:structural constituent of ribosome"/>
    <property type="evidence" value="ECO:0007669"/>
    <property type="project" value="InterPro"/>
</dbReference>
<evidence type="ECO:0000313" key="8">
    <source>
        <dbReference type="Proteomes" id="UP000008912"/>
    </source>
</evidence>
<reference evidence="7" key="2">
    <citation type="submission" date="2025-08" db="UniProtKB">
        <authorList>
            <consortium name="Ensembl"/>
        </authorList>
    </citation>
    <scope>IDENTIFICATION</scope>
</reference>
<sequence>MSQQGCGGSAGVKFRISLGFPAGAVINGADNTRAKNLYIISVKGIKGPLNRLSAWGMGDMVTATVKKGQPELRKKVYPAMVIQQRKSYQRKDGMFLNFEDNMRVIVNNKGEMKGSVITGPVAKECADL</sequence>
<evidence type="ECO:0000256" key="2">
    <source>
        <dbReference type="ARBA" id="ARBA00022980"/>
    </source>
</evidence>
<evidence type="ECO:0000256" key="3">
    <source>
        <dbReference type="ARBA" id="ARBA00023274"/>
    </source>
</evidence>
<dbReference type="Pfam" id="PF00238">
    <property type="entry name" value="Ribosomal_L14"/>
    <property type="match status" value="1"/>
</dbReference>
<dbReference type="GO" id="GO:0022625">
    <property type="term" value="C:cytosolic large ribosomal subunit"/>
    <property type="evidence" value="ECO:0007669"/>
    <property type="project" value="TreeGrafter"/>
</dbReference>
<dbReference type="InParanoid" id="A0A7N5JMF3"/>
<gene>
    <name evidence="7" type="primary">LOC109489216</name>
</gene>
<name>A0A7N5JMF3_AILME</name>
<dbReference type="HAMAP" id="MF_01367">
    <property type="entry name" value="Ribosomal_uL14"/>
    <property type="match status" value="1"/>
</dbReference>
<dbReference type="GO" id="GO:0070180">
    <property type="term" value="F:large ribosomal subunit rRNA binding"/>
    <property type="evidence" value="ECO:0007669"/>
    <property type="project" value="TreeGrafter"/>
</dbReference>
<evidence type="ECO:0000256" key="5">
    <source>
        <dbReference type="ARBA" id="ARBA00035326"/>
    </source>
</evidence>
<accession>A0A7N5JMF3</accession>
<evidence type="ECO:0000256" key="1">
    <source>
        <dbReference type="ARBA" id="ARBA00010745"/>
    </source>
</evidence>
<dbReference type="KEGG" id="aml:109489216"/>
<dbReference type="OrthoDB" id="407959at2759"/>
<dbReference type="GeneID" id="109489216"/>
<keyword evidence="8" id="KW-1185">Reference proteome</keyword>
<dbReference type="GO" id="GO:0006412">
    <property type="term" value="P:translation"/>
    <property type="evidence" value="ECO:0007669"/>
    <property type="project" value="InterPro"/>
</dbReference>
<dbReference type="PANTHER" id="PTHR11761:SF8">
    <property type="entry name" value="LARGE RIBOSOMAL SUBUNIT PROTEIN UL14"/>
    <property type="match status" value="1"/>
</dbReference>
<organism evidence="7 8">
    <name type="scientific">Ailuropoda melanoleuca</name>
    <name type="common">Giant panda</name>
    <dbReference type="NCBI Taxonomy" id="9646"/>
    <lineage>
        <taxon>Eukaryota</taxon>
        <taxon>Metazoa</taxon>
        <taxon>Chordata</taxon>
        <taxon>Craniata</taxon>
        <taxon>Vertebrata</taxon>
        <taxon>Euteleostomi</taxon>
        <taxon>Mammalia</taxon>
        <taxon>Eutheria</taxon>
        <taxon>Laurasiatheria</taxon>
        <taxon>Carnivora</taxon>
        <taxon>Caniformia</taxon>
        <taxon>Ursidae</taxon>
        <taxon>Ailuropoda</taxon>
    </lineage>
</organism>
<reference evidence="7 8" key="1">
    <citation type="journal article" date="2010" name="Nature">
        <title>The sequence and de novo assembly of the giant panda genome.</title>
        <authorList>
            <person name="Li R."/>
            <person name="Fan W."/>
            <person name="Tian G."/>
            <person name="Zhu H."/>
            <person name="He L."/>
            <person name="Cai J."/>
            <person name="Huang Q."/>
            <person name="Cai Q."/>
            <person name="Li B."/>
            <person name="Bai Y."/>
            <person name="Zhang Z."/>
            <person name="Zhang Y."/>
            <person name="Wang W."/>
            <person name="Li J."/>
            <person name="Wei F."/>
            <person name="Li H."/>
            <person name="Jian M."/>
            <person name="Li J."/>
            <person name="Zhang Z."/>
            <person name="Nielsen R."/>
            <person name="Li D."/>
            <person name="Gu W."/>
            <person name="Yang Z."/>
            <person name="Xuan Z."/>
            <person name="Ryder O.A."/>
            <person name="Leung F.C."/>
            <person name="Zhou Y."/>
            <person name="Cao J."/>
            <person name="Sun X."/>
            <person name="Fu Y."/>
            <person name="Fang X."/>
            <person name="Guo X."/>
            <person name="Wang B."/>
            <person name="Hou R."/>
            <person name="Shen F."/>
            <person name="Mu B."/>
            <person name="Ni P."/>
            <person name="Lin R."/>
            <person name="Qian W."/>
            <person name="Wang G."/>
            <person name="Yu C."/>
            <person name="Nie W."/>
            <person name="Wang J."/>
            <person name="Wu Z."/>
            <person name="Liang H."/>
            <person name="Min J."/>
            <person name="Wu Q."/>
            <person name="Cheng S."/>
            <person name="Ruan J."/>
            <person name="Wang M."/>
            <person name="Shi Z."/>
            <person name="Wen M."/>
            <person name="Liu B."/>
            <person name="Ren X."/>
            <person name="Zheng H."/>
            <person name="Dong D."/>
            <person name="Cook K."/>
            <person name="Shan G."/>
            <person name="Zhang H."/>
            <person name="Kosiol C."/>
            <person name="Xie X."/>
            <person name="Lu Z."/>
            <person name="Zheng H."/>
            <person name="Li Y."/>
            <person name="Steiner C.C."/>
            <person name="Lam T.T."/>
            <person name="Lin S."/>
            <person name="Zhang Q."/>
            <person name="Li G."/>
            <person name="Tian J."/>
            <person name="Gong T."/>
            <person name="Liu H."/>
            <person name="Zhang D."/>
            <person name="Fang L."/>
            <person name="Ye C."/>
            <person name="Zhang J."/>
            <person name="Hu W."/>
            <person name="Xu A."/>
            <person name="Ren Y."/>
            <person name="Zhang G."/>
            <person name="Bruford M.W."/>
            <person name="Li Q."/>
            <person name="Ma L."/>
            <person name="Guo Y."/>
            <person name="An N."/>
            <person name="Hu Y."/>
            <person name="Zheng Y."/>
            <person name="Shi Y."/>
            <person name="Li Z."/>
            <person name="Liu Q."/>
            <person name="Chen Y."/>
            <person name="Zhao J."/>
            <person name="Qu N."/>
            <person name="Zhao S."/>
            <person name="Tian F."/>
            <person name="Wang X."/>
            <person name="Wang H."/>
            <person name="Xu L."/>
            <person name="Liu X."/>
            <person name="Vinar T."/>
            <person name="Wang Y."/>
            <person name="Lam T.W."/>
            <person name="Yiu S.M."/>
            <person name="Liu S."/>
            <person name="Zhang H."/>
            <person name="Li D."/>
            <person name="Huang Y."/>
            <person name="Wang X."/>
            <person name="Yang G."/>
            <person name="Jiang Z."/>
            <person name="Wang J."/>
            <person name="Qin N."/>
            <person name="Li L."/>
            <person name="Li J."/>
            <person name="Bolund L."/>
            <person name="Kristiansen K."/>
            <person name="Wong G.K."/>
            <person name="Olson M."/>
            <person name="Zhang X."/>
            <person name="Li S."/>
            <person name="Yang H."/>
            <person name="Wang J."/>
            <person name="Wang J."/>
        </authorList>
    </citation>
    <scope>NUCLEOTIDE SEQUENCE [LARGE SCALE GENOMIC DNA]</scope>
</reference>
<dbReference type="Gene3D" id="2.40.150.20">
    <property type="entry name" value="Ribosomal protein L14"/>
    <property type="match status" value="1"/>
</dbReference>